<evidence type="ECO:0000256" key="10">
    <source>
        <dbReference type="SAM" id="Phobius"/>
    </source>
</evidence>
<protein>
    <submittedName>
        <fullName evidence="12">RING finger protein</fullName>
    </submittedName>
</protein>
<dbReference type="FunFam" id="3.30.40.10:FF:000009">
    <property type="entry name" value="E3 ubiquitin-protein ligase RNF130"/>
    <property type="match status" value="1"/>
</dbReference>
<keyword evidence="6 10" id="KW-1133">Transmembrane helix</keyword>
<feature type="region of interest" description="Disordered" evidence="9">
    <location>
        <begin position="534"/>
        <end position="557"/>
    </location>
</feature>
<keyword evidence="3" id="KW-0479">Metal-binding</keyword>
<comment type="caution">
    <text evidence="12">The sequence shown here is derived from an EMBL/GenBank/DDBJ whole genome shotgun (WGS) entry which is preliminary data.</text>
</comment>
<dbReference type="SUPFAM" id="SSF57850">
    <property type="entry name" value="RING/U-box"/>
    <property type="match status" value="1"/>
</dbReference>
<dbReference type="PANTHER" id="PTHR46539:SF23">
    <property type="entry name" value="RING-TYPE DOMAIN-CONTAINING PROTEIN"/>
    <property type="match status" value="1"/>
</dbReference>
<dbReference type="PANTHER" id="PTHR46539">
    <property type="entry name" value="E3 UBIQUITIN-PROTEIN LIGASE ATL42"/>
    <property type="match status" value="1"/>
</dbReference>
<dbReference type="PROSITE" id="PS50089">
    <property type="entry name" value="ZF_RING_2"/>
    <property type="match status" value="1"/>
</dbReference>
<keyword evidence="7 10" id="KW-0472">Membrane</keyword>
<evidence type="ECO:0000259" key="11">
    <source>
        <dbReference type="PROSITE" id="PS50089"/>
    </source>
</evidence>
<keyword evidence="4 8" id="KW-0863">Zinc-finger</keyword>
<dbReference type="SMART" id="SM00184">
    <property type="entry name" value="RING"/>
    <property type="match status" value="1"/>
</dbReference>
<dbReference type="GO" id="GO:0008270">
    <property type="term" value="F:zinc ion binding"/>
    <property type="evidence" value="ECO:0007669"/>
    <property type="project" value="UniProtKB-KW"/>
</dbReference>
<feature type="domain" description="RING-type" evidence="11">
    <location>
        <begin position="283"/>
        <end position="324"/>
    </location>
</feature>
<keyword evidence="13" id="KW-1185">Reference proteome</keyword>
<dbReference type="Pfam" id="PF13639">
    <property type="entry name" value="zf-RING_2"/>
    <property type="match status" value="1"/>
</dbReference>
<name>A0AAV4CDZ1_9GAST</name>
<dbReference type="Proteomes" id="UP000735302">
    <property type="component" value="Unassembled WGS sequence"/>
</dbReference>
<dbReference type="CDD" id="cd16668">
    <property type="entry name" value="RING-H2_RNF130-like"/>
    <property type="match status" value="1"/>
</dbReference>
<evidence type="ECO:0000256" key="5">
    <source>
        <dbReference type="ARBA" id="ARBA00022833"/>
    </source>
</evidence>
<evidence type="ECO:0000256" key="2">
    <source>
        <dbReference type="ARBA" id="ARBA00022692"/>
    </source>
</evidence>
<comment type="subcellular location">
    <subcellularLocation>
        <location evidence="1">Membrane</location>
    </subcellularLocation>
</comment>
<evidence type="ECO:0000256" key="8">
    <source>
        <dbReference type="PROSITE-ProRule" id="PRU00175"/>
    </source>
</evidence>
<evidence type="ECO:0000256" key="7">
    <source>
        <dbReference type="ARBA" id="ARBA00023136"/>
    </source>
</evidence>
<dbReference type="Gene3D" id="3.50.30.30">
    <property type="match status" value="1"/>
</dbReference>
<evidence type="ECO:0000313" key="12">
    <source>
        <dbReference type="EMBL" id="GFO30859.1"/>
    </source>
</evidence>
<evidence type="ECO:0000256" key="4">
    <source>
        <dbReference type="ARBA" id="ARBA00022771"/>
    </source>
</evidence>
<evidence type="ECO:0000256" key="1">
    <source>
        <dbReference type="ARBA" id="ARBA00004370"/>
    </source>
</evidence>
<dbReference type="AlphaFoldDB" id="A0AAV4CDZ1"/>
<evidence type="ECO:0000313" key="13">
    <source>
        <dbReference type="Proteomes" id="UP000735302"/>
    </source>
</evidence>
<organism evidence="12 13">
    <name type="scientific">Plakobranchus ocellatus</name>
    <dbReference type="NCBI Taxonomy" id="259542"/>
    <lineage>
        <taxon>Eukaryota</taxon>
        <taxon>Metazoa</taxon>
        <taxon>Spiralia</taxon>
        <taxon>Lophotrochozoa</taxon>
        <taxon>Mollusca</taxon>
        <taxon>Gastropoda</taxon>
        <taxon>Heterobranchia</taxon>
        <taxon>Euthyneura</taxon>
        <taxon>Panpulmonata</taxon>
        <taxon>Sacoglossa</taxon>
        <taxon>Placobranchoidea</taxon>
        <taxon>Plakobranchidae</taxon>
        <taxon>Plakobranchus</taxon>
    </lineage>
</organism>
<evidence type="ECO:0000256" key="9">
    <source>
        <dbReference type="SAM" id="MobiDB-lite"/>
    </source>
</evidence>
<gene>
    <name evidence="12" type="ORF">PoB_005736400</name>
</gene>
<sequence>MISTDFCSLWWHPRSVRHWYHRTAALLCIVVLMTPHTFGDEYALEGDGPKLHYRAEIKYTYKNSKRKELVTNIQGKFGTDLKNVKANVTGKIVHVISRSKTDRTKTDHFGCWKYTMKLPSVKWIALVERGECAFTEKLKRATIEYNASAIVIYDNVTSDDTLIRHEEVGTNAAVIISRKNGLTLANLLDNDVAVEMEILRGQVSGNGTVNNSSVLFVSISFITLVVISVAWLMFYYIRKFRYSHAKERLAKRLARAAKKAIAKIPQRTVNAGDKELEGDFDQCAVCIEPYKDGDVIRLMPCRHVFHKSCVDPWLLDHRTCPMCKLDILQAYGMSACKLDILRAYGIQGSQESMHRDAEGAVGMLESIPSAEGGTRSPSSALVLDDHEASSSLDDDMREDSEVKVVLVPHSCLHYHHSRPHGTRPGDMLDEYEEYLGVGAEAEASTGLLNNSIDGDSRMEGSCGSSGSLNTRAVGSKDQRWSKSHEKALHHKADSNKSALISCEKEKNSEELGISKANRNQDGIIRIAAQIEDNNKPCAGTDKGRDNSEPQLDNTRGSKALALSTALGSDDTCVHHLELESEGPGALGIDPKQSEV</sequence>
<proteinExistence type="predicted"/>
<evidence type="ECO:0000256" key="6">
    <source>
        <dbReference type="ARBA" id="ARBA00022989"/>
    </source>
</evidence>
<dbReference type="InterPro" id="IPR003137">
    <property type="entry name" value="PA_domain"/>
</dbReference>
<dbReference type="InterPro" id="IPR001841">
    <property type="entry name" value="Znf_RING"/>
</dbReference>
<dbReference type="Gene3D" id="3.30.40.10">
    <property type="entry name" value="Zinc/RING finger domain, C3HC4 (zinc finger)"/>
    <property type="match status" value="1"/>
</dbReference>
<evidence type="ECO:0000256" key="3">
    <source>
        <dbReference type="ARBA" id="ARBA00022723"/>
    </source>
</evidence>
<accession>A0AAV4CDZ1</accession>
<dbReference type="Pfam" id="PF02225">
    <property type="entry name" value="PA"/>
    <property type="match status" value="1"/>
</dbReference>
<keyword evidence="2 10" id="KW-0812">Transmembrane</keyword>
<dbReference type="GO" id="GO:0016020">
    <property type="term" value="C:membrane"/>
    <property type="evidence" value="ECO:0007669"/>
    <property type="project" value="UniProtKB-SubCell"/>
</dbReference>
<reference evidence="12 13" key="1">
    <citation type="journal article" date="2021" name="Elife">
        <title>Chloroplast acquisition without the gene transfer in kleptoplastic sea slugs, Plakobranchus ocellatus.</title>
        <authorList>
            <person name="Maeda T."/>
            <person name="Takahashi S."/>
            <person name="Yoshida T."/>
            <person name="Shimamura S."/>
            <person name="Takaki Y."/>
            <person name="Nagai Y."/>
            <person name="Toyoda A."/>
            <person name="Suzuki Y."/>
            <person name="Arimoto A."/>
            <person name="Ishii H."/>
            <person name="Satoh N."/>
            <person name="Nishiyama T."/>
            <person name="Hasebe M."/>
            <person name="Maruyama T."/>
            <person name="Minagawa J."/>
            <person name="Obokata J."/>
            <person name="Shigenobu S."/>
        </authorList>
    </citation>
    <scope>NUCLEOTIDE SEQUENCE [LARGE SCALE GENOMIC DNA]</scope>
</reference>
<dbReference type="InterPro" id="IPR013083">
    <property type="entry name" value="Znf_RING/FYVE/PHD"/>
</dbReference>
<keyword evidence="5" id="KW-0862">Zinc</keyword>
<feature type="transmembrane region" description="Helical" evidence="10">
    <location>
        <begin position="214"/>
        <end position="237"/>
    </location>
</feature>
<dbReference type="EMBL" id="BLXT01006265">
    <property type="protein sequence ID" value="GFO30859.1"/>
    <property type="molecule type" value="Genomic_DNA"/>
</dbReference>